<evidence type="ECO:0000256" key="17">
    <source>
        <dbReference type="ARBA" id="ARBA00049902"/>
    </source>
</evidence>
<keyword evidence="6" id="KW-0328">Glycosyltransferase</keyword>
<evidence type="ECO:0000256" key="6">
    <source>
        <dbReference type="ARBA" id="ARBA00022676"/>
    </source>
</evidence>
<dbReference type="GO" id="GO:0008955">
    <property type="term" value="F:peptidoglycan glycosyltransferase activity"/>
    <property type="evidence" value="ECO:0007669"/>
    <property type="project" value="UniProtKB-EC"/>
</dbReference>
<comment type="similarity">
    <text evidence="2">In the N-terminal section; belongs to the glycosyltransferase 51 family.</text>
</comment>
<evidence type="ECO:0000256" key="12">
    <source>
        <dbReference type="ARBA" id="ARBA00022989"/>
    </source>
</evidence>
<evidence type="ECO:0000256" key="18">
    <source>
        <dbReference type="SAM" id="Phobius"/>
    </source>
</evidence>
<evidence type="ECO:0000256" key="8">
    <source>
        <dbReference type="ARBA" id="ARBA00022692"/>
    </source>
</evidence>
<evidence type="ECO:0000256" key="11">
    <source>
        <dbReference type="ARBA" id="ARBA00022984"/>
    </source>
</evidence>
<dbReference type="InterPro" id="IPR001264">
    <property type="entry name" value="Glyco_trans_51"/>
</dbReference>
<comment type="catalytic activity">
    <reaction evidence="17">
        <text>[GlcNAc-(1-&gt;4)-Mur2Ac(oyl-L-Ala-gamma-D-Glu-L-Lys-D-Ala-D-Ala)](n)-di-trans,octa-cis-undecaprenyl diphosphate + beta-D-GlcNAc-(1-&gt;4)-Mur2Ac(oyl-L-Ala-gamma-D-Glu-L-Lys-D-Ala-D-Ala)-di-trans,octa-cis-undecaprenyl diphosphate = [GlcNAc-(1-&gt;4)-Mur2Ac(oyl-L-Ala-gamma-D-Glu-L-Lys-D-Ala-D-Ala)](n+1)-di-trans,octa-cis-undecaprenyl diphosphate + di-trans,octa-cis-undecaprenyl diphosphate + H(+)</text>
        <dbReference type="Rhea" id="RHEA:23708"/>
        <dbReference type="Rhea" id="RHEA-COMP:9602"/>
        <dbReference type="Rhea" id="RHEA-COMP:9603"/>
        <dbReference type="ChEBI" id="CHEBI:15378"/>
        <dbReference type="ChEBI" id="CHEBI:58405"/>
        <dbReference type="ChEBI" id="CHEBI:60033"/>
        <dbReference type="ChEBI" id="CHEBI:78435"/>
        <dbReference type="EC" id="2.4.99.28"/>
    </reaction>
</comment>
<dbReference type="FunFam" id="1.10.3810.10:FF:000001">
    <property type="entry name" value="Penicillin-binding protein 1A"/>
    <property type="match status" value="1"/>
</dbReference>
<evidence type="ECO:0000313" key="22">
    <source>
        <dbReference type="Proteomes" id="UP001431131"/>
    </source>
</evidence>
<evidence type="ECO:0000256" key="9">
    <source>
        <dbReference type="ARBA" id="ARBA00022801"/>
    </source>
</evidence>
<dbReference type="InterPro" id="IPR012338">
    <property type="entry name" value="Beta-lactam/transpept-like"/>
</dbReference>
<dbReference type="GO" id="GO:0006508">
    <property type="term" value="P:proteolysis"/>
    <property type="evidence" value="ECO:0007669"/>
    <property type="project" value="UniProtKB-KW"/>
</dbReference>
<evidence type="ECO:0000256" key="5">
    <source>
        <dbReference type="ARBA" id="ARBA00022670"/>
    </source>
</evidence>
<comment type="catalytic activity">
    <reaction evidence="16">
        <text>Preferential cleavage: (Ac)2-L-Lys-D-Ala-|-D-Ala. Also transpeptidation of peptidyl-alanyl moieties that are N-acyl substituents of D-alanine.</text>
        <dbReference type="EC" id="3.4.16.4"/>
    </reaction>
</comment>
<evidence type="ECO:0000256" key="2">
    <source>
        <dbReference type="ARBA" id="ARBA00007739"/>
    </source>
</evidence>
<dbReference type="GO" id="GO:0009252">
    <property type="term" value="P:peptidoglycan biosynthetic process"/>
    <property type="evidence" value="ECO:0007669"/>
    <property type="project" value="UniProtKB-KW"/>
</dbReference>
<dbReference type="Pfam" id="PF00905">
    <property type="entry name" value="Transpeptidase"/>
    <property type="match status" value="1"/>
</dbReference>
<evidence type="ECO:0000259" key="20">
    <source>
        <dbReference type="Pfam" id="PF00912"/>
    </source>
</evidence>
<evidence type="ECO:0000313" key="21">
    <source>
        <dbReference type="EMBL" id="MCH1626834.1"/>
    </source>
</evidence>
<feature type="transmembrane region" description="Helical" evidence="18">
    <location>
        <begin position="6"/>
        <end position="28"/>
    </location>
</feature>
<keyword evidence="22" id="KW-1185">Reference proteome</keyword>
<keyword evidence="9" id="KW-0378">Hydrolase</keyword>
<dbReference type="PANTHER" id="PTHR32282:SF32">
    <property type="entry name" value="PENICILLIN-BINDING PROTEIN 2A"/>
    <property type="match status" value="1"/>
</dbReference>
<dbReference type="SUPFAM" id="SSF56601">
    <property type="entry name" value="beta-lactamase/transpeptidase-like"/>
    <property type="match status" value="1"/>
</dbReference>
<evidence type="ECO:0000256" key="13">
    <source>
        <dbReference type="ARBA" id="ARBA00023136"/>
    </source>
</evidence>
<keyword evidence="3" id="KW-1003">Cell membrane</keyword>
<keyword evidence="14" id="KW-0511">Multifunctional enzyme</keyword>
<keyword evidence="15" id="KW-0961">Cell wall biogenesis/degradation</keyword>
<evidence type="ECO:0000256" key="1">
    <source>
        <dbReference type="ARBA" id="ARBA00007090"/>
    </source>
</evidence>
<dbReference type="GO" id="GO:0008658">
    <property type="term" value="F:penicillin binding"/>
    <property type="evidence" value="ECO:0007669"/>
    <property type="project" value="InterPro"/>
</dbReference>
<comment type="caution">
    <text evidence="21">The sequence shown here is derived from an EMBL/GenBank/DDBJ whole genome shotgun (WGS) entry which is preliminary data.</text>
</comment>
<evidence type="ECO:0000256" key="4">
    <source>
        <dbReference type="ARBA" id="ARBA00022645"/>
    </source>
</evidence>
<evidence type="ECO:0000256" key="3">
    <source>
        <dbReference type="ARBA" id="ARBA00022475"/>
    </source>
</evidence>
<keyword evidence="8 18" id="KW-0812">Transmembrane</keyword>
<evidence type="ECO:0000256" key="15">
    <source>
        <dbReference type="ARBA" id="ARBA00023316"/>
    </source>
</evidence>
<keyword evidence="12 18" id="KW-1133">Transmembrane helix</keyword>
<dbReference type="GO" id="GO:0071555">
    <property type="term" value="P:cell wall organization"/>
    <property type="evidence" value="ECO:0007669"/>
    <property type="project" value="UniProtKB-KW"/>
</dbReference>
<reference evidence="21" key="1">
    <citation type="submission" date="2022-02" db="EMBL/GenBank/DDBJ databases">
        <title>Fredinandcohnia quinoae sp. nov. isolated from Chenopodium quinoa seeds.</title>
        <authorList>
            <person name="Saati-Santamaria Z."/>
            <person name="Flores-Felix J.D."/>
            <person name="Igual J.M."/>
            <person name="Velazquez E."/>
            <person name="Garcia-Fraile P."/>
            <person name="Martinez-Molina E."/>
        </authorList>
    </citation>
    <scope>NUCLEOTIDE SEQUENCE</scope>
    <source>
        <strain evidence="21">SECRCQ15</strain>
    </source>
</reference>
<evidence type="ECO:0000256" key="7">
    <source>
        <dbReference type="ARBA" id="ARBA00022679"/>
    </source>
</evidence>
<keyword evidence="11" id="KW-0573">Peptidoglycan synthesis</keyword>
<comment type="similarity">
    <text evidence="1">In the C-terminal section; belongs to the transpeptidase family.</text>
</comment>
<evidence type="ECO:0000256" key="14">
    <source>
        <dbReference type="ARBA" id="ARBA00023268"/>
    </source>
</evidence>
<dbReference type="PANTHER" id="PTHR32282">
    <property type="entry name" value="BINDING PROTEIN TRANSPEPTIDASE, PUTATIVE-RELATED"/>
    <property type="match status" value="1"/>
</dbReference>
<gene>
    <name evidence="21" type="ORF">MJG50_15980</name>
</gene>
<dbReference type="AlphaFoldDB" id="A0AAW5E5M6"/>
<keyword evidence="5" id="KW-0645">Protease</keyword>
<accession>A0AAW5E5M6</accession>
<dbReference type="NCBIfam" id="TIGR02074">
    <property type="entry name" value="PBP_1a_fam"/>
    <property type="match status" value="1"/>
</dbReference>
<sequence>MTFFVILGSFILGLIGYLLIIYAGNYVIDDKKLVMNSASRLVDQDGNLITKLYYENRDLVSIQDIPDYVQNAFIAIEDTRFYKHHGIDLQAISRALYKDILAGGKVEGGSTITQQLAKNVFLTNEKTFLRKTKELIIAINLEEKYSKKELLEMYLNQIYFGHGAYGIQSASKLYFNKNVNELTIEEGALLAAIPKAPTKYSPINNIEKSKERRDLVINLMEDKGYLKPEEAVRLVGKTVSLNVQEFVKEPALLTYIDMVFDEAKARYSLSNEELMRGGYTITVPLNVNLQKTAYEMFQDPNNFPGIDESAEGAFVLLDNDTGGVLASIGGRNYVRKGTNRVNIKRQPGSTLKPLAVYGPALEEHEFEPYSLLVDKKVSYGDYEPSNYHDTYKGKISMYDAVLESTNAPAVWILDKLGIPTVKNYLKKTGISIPDQGLSIALGGLKEGISPIDMAKAYRAFAREGNVIEPHIISKIVDRNNNVIGQASTNEINAFSKQTAWYMTRMLEGVVKKGTGKAGEYLGALAGKTGTTNMPNAEKGIKDAWFVGYTPSVVGAIWMGYDQTDDRHYLKTGSAAPTRLFKEILEKSNIEKMMSFTSPKGVRELEPPIRLVEITDLTADLSFKPLGLFTVTLNWTPGSDERIEYRIYEEQPKGLKYIASVIGKGRFEIENINVFSIPSYCVIPYNSQTEQEGIESSLVKPTFFSNR</sequence>
<feature type="domain" description="Penicillin-binding protein transpeptidase" evidence="19">
    <location>
        <begin position="312"/>
        <end position="585"/>
    </location>
</feature>
<name>A0AAW5E5M6_9BACI</name>
<dbReference type="RefSeq" id="WP_240256775.1">
    <property type="nucleotide sequence ID" value="NZ_JAKTTI010000028.1"/>
</dbReference>
<dbReference type="Gene3D" id="1.10.3810.10">
    <property type="entry name" value="Biosynthetic peptidoglycan transglycosylase-like"/>
    <property type="match status" value="1"/>
</dbReference>
<dbReference type="Proteomes" id="UP001431131">
    <property type="component" value="Unassembled WGS sequence"/>
</dbReference>
<dbReference type="InterPro" id="IPR036950">
    <property type="entry name" value="PBP_transglycosylase"/>
</dbReference>
<evidence type="ECO:0000256" key="10">
    <source>
        <dbReference type="ARBA" id="ARBA00022960"/>
    </source>
</evidence>
<keyword evidence="4" id="KW-0121">Carboxypeptidase</keyword>
<organism evidence="21 22">
    <name type="scientific">Fredinandcohnia quinoae</name>
    <dbReference type="NCBI Taxonomy" id="2918902"/>
    <lineage>
        <taxon>Bacteria</taxon>
        <taxon>Bacillati</taxon>
        <taxon>Bacillota</taxon>
        <taxon>Bacilli</taxon>
        <taxon>Bacillales</taxon>
        <taxon>Bacillaceae</taxon>
        <taxon>Fredinandcohnia</taxon>
    </lineage>
</organism>
<dbReference type="GO" id="GO:0008360">
    <property type="term" value="P:regulation of cell shape"/>
    <property type="evidence" value="ECO:0007669"/>
    <property type="project" value="UniProtKB-KW"/>
</dbReference>
<dbReference type="EMBL" id="JAKTTI010000028">
    <property type="protein sequence ID" value="MCH1626834.1"/>
    <property type="molecule type" value="Genomic_DNA"/>
</dbReference>
<dbReference type="SUPFAM" id="SSF53955">
    <property type="entry name" value="Lysozyme-like"/>
    <property type="match status" value="1"/>
</dbReference>
<dbReference type="InterPro" id="IPR001460">
    <property type="entry name" value="PCN-bd_Tpept"/>
</dbReference>
<proteinExistence type="inferred from homology"/>
<dbReference type="InterPro" id="IPR023346">
    <property type="entry name" value="Lysozyme-like_dom_sf"/>
</dbReference>
<dbReference type="InterPro" id="IPR050396">
    <property type="entry name" value="Glycosyltr_51/Transpeptidase"/>
</dbReference>
<evidence type="ECO:0000256" key="16">
    <source>
        <dbReference type="ARBA" id="ARBA00034000"/>
    </source>
</evidence>
<keyword evidence="10" id="KW-0133">Cell shape</keyword>
<dbReference type="Gene3D" id="3.40.710.10">
    <property type="entry name" value="DD-peptidase/beta-lactamase superfamily"/>
    <property type="match status" value="1"/>
</dbReference>
<feature type="domain" description="Glycosyl transferase family 51" evidence="20">
    <location>
        <begin position="46"/>
        <end position="220"/>
    </location>
</feature>
<dbReference type="GO" id="GO:0030288">
    <property type="term" value="C:outer membrane-bounded periplasmic space"/>
    <property type="evidence" value="ECO:0007669"/>
    <property type="project" value="TreeGrafter"/>
</dbReference>
<dbReference type="GO" id="GO:0009002">
    <property type="term" value="F:serine-type D-Ala-D-Ala carboxypeptidase activity"/>
    <property type="evidence" value="ECO:0007669"/>
    <property type="project" value="UniProtKB-EC"/>
</dbReference>
<evidence type="ECO:0000259" key="19">
    <source>
        <dbReference type="Pfam" id="PF00905"/>
    </source>
</evidence>
<dbReference type="Pfam" id="PF00912">
    <property type="entry name" value="Transgly"/>
    <property type="match status" value="1"/>
</dbReference>
<keyword evidence="7" id="KW-0808">Transferase</keyword>
<protein>
    <submittedName>
        <fullName evidence="21">PBP1A family penicillin-binding protein</fullName>
    </submittedName>
</protein>
<keyword evidence="13 18" id="KW-0472">Membrane</keyword>